<organism evidence="3">
    <name type="scientific">Bellilinea caldifistulae</name>
    <dbReference type="NCBI Taxonomy" id="360411"/>
    <lineage>
        <taxon>Bacteria</taxon>
        <taxon>Bacillati</taxon>
        <taxon>Chloroflexota</taxon>
        <taxon>Anaerolineae</taxon>
        <taxon>Anaerolineales</taxon>
        <taxon>Anaerolineaceae</taxon>
        <taxon>Bellilinea</taxon>
    </lineage>
</organism>
<accession>A0A7C4KYI7</accession>
<evidence type="ECO:0000259" key="2">
    <source>
        <dbReference type="PROSITE" id="PS51782"/>
    </source>
</evidence>
<dbReference type="Pfam" id="PF01476">
    <property type="entry name" value="LysM"/>
    <property type="match status" value="2"/>
</dbReference>
<dbReference type="Gene3D" id="2.70.70.10">
    <property type="entry name" value="Glucose Permease (Domain IIA)"/>
    <property type="match status" value="1"/>
</dbReference>
<dbReference type="SUPFAM" id="SSF54106">
    <property type="entry name" value="LysM domain"/>
    <property type="match status" value="1"/>
</dbReference>
<keyword evidence="1" id="KW-1133">Transmembrane helix</keyword>
<evidence type="ECO:0000313" key="3">
    <source>
        <dbReference type="EMBL" id="HGS86457.1"/>
    </source>
</evidence>
<dbReference type="InterPro" id="IPR050570">
    <property type="entry name" value="Cell_wall_metabolism_enzyme"/>
</dbReference>
<gene>
    <name evidence="3" type="ORF">ENT17_02445</name>
</gene>
<name>A0A7C4KYI7_9CHLR</name>
<dbReference type="CDD" id="cd12797">
    <property type="entry name" value="M23_peptidase"/>
    <property type="match status" value="1"/>
</dbReference>
<feature type="domain" description="LysM" evidence="2">
    <location>
        <begin position="103"/>
        <end position="150"/>
    </location>
</feature>
<dbReference type="Gene3D" id="3.10.350.10">
    <property type="entry name" value="LysM domain"/>
    <property type="match status" value="1"/>
</dbReference>
<feature type="transmembrane region" description="Helical" evidence="1">
    <location>
        <begin position="20"/>
        <end position="42"/>
    </location>
</feature>
<dbReference type="InterPro" id="IPR016047">
    <property type="entry name" value="M23ase_b-sheet_dom"/>
</dbReference>
<dbReference type="CDD" id="cd00118">
    <property type="entry name" value="LysM"/>
    <property type="match status" value="1"/>
</dbReference>
<reference evidence="3" key="1">
    <citation type="journal article" date="2020" name="mSystems">
        <title>Genome- and Community-Level Interaction Insights into Carbon Utilization and Element Cycling Functions of Hydrothermarchaeota in Hydrothermal Sediment.</title>
        <authorList>
            <person name="Zhou Z."/>
            <person name="Liu Y."/>
            <person name="Xu W."/>
            <person name="Pan J."/>
            <person name="Luo Z.H."/>
            <person name="Li M."/>
        </authorList>
    </citation>
    <scope>NUCLEOTIDE SEQUENCE [LARGE SCALE GENOMIC DNA]</scope>
    <source>
        <strain evidence="3">SpSt-556</strain>
    </source>
</reference>
<dbReference type="PANTHER" id="PTHR21666">
    <property type="entry name" value="PEPTIDASE-RELATED"/>
    <property type="match status" value="1"/>
</dbReference>
<dbReference type="GO" id="GO:0004222">
    <property type="term" value="F:metalloendopeptidase activity"/>
    <property type="evidence" value="ECO:0007669"/>
    <property type="project" value="TreeGrafter"/>
</dbReference>
<dbReference type="InterPro" id="IPR036779">
    <property type="entry name" value="LysM_dom_sf"/>
</dbReference>
<dbReference type="EMBL" id="DSXR01000032">
    <property type="protein sequence ID" value="HGS86457.1"/>
    <property type="molecule type" value="Genomic_DNA"/>
</dbReference>
<dbReference type="InterPro" id="IPR011055">
    <property type="entry name" value="Dup_hybrid_motif"/>
</dbReference>
<proteinExistence type="predicted"/>
<evidence type="ECO:0000256" key="1">
    <source>
        <dbReference type="SAM" id="Phobius"/>
    </source>
</evidence>
<dbReference type="PANTHER" id="PTHR21666:SF270">
    <property type="entry name" value="MUREIN HYDROLASE ACTIVATOR ENVC"/>
    <property type="match status" value="1"/>
</dbReference>
<comment type="caution">
    <text evidence="3">The sequence shown here is derived from an EMBL/GenBank/DDBJ whole genome shotgun (WGS) entry which is preliminary data.</text>
</comment>
<dbReference type="PROSITE" id="PS51782">
    <property type="entry name" value="LYSM"/>
    <property type="match status" value="1"/>
</dbReference>
<dbReference type="AlphaFoldDB" id="A0A7C4KYI7"/>
<dbReference type="SMART" id="SM00257">
    <property type="entry name" value="LysM"/>
    <property type="match status" value="2"/>
</dbReference>
<keyword evidence="1" id="KW-0472">Membrane</keyword>
<sequence length="365" mass="39132">MNQTKPEIPASESSSAAGSGFVAILLWAAAVVMIGLAVFMAYQRMFDHGTSAGVAVANAPLDLPPAPQQVSLPLFQPETQPVALHRRANLRTILPTRPREQEIVYRVQAGDSVFGIAQSFNLKPETVLWANYDILNDDPHMISIGQELIIPPTDGVLYKWKEGDTIEKIAATFKADPQDILLYPGNKLDLANPVIEPGRYVMIPGGSREFRTWVVPTIPRGPAGVNKSIYGPGACDTGAGGAFGTGTFVWPTRNRVLSGNDYWPGHLAIDIAAYTGDPIYAADSGVVVYAGPVGGGYGNMVMIDHGNGYQTLYAHLSAWNVRCGASVSQGQVIGQAGSTGRSTGPHLHFEVRYLGGFVNPWYVLP</sequence>
<dbReference type="InterPro" id="IPR018392">
    <property type="entry name" value="LysM"/>
</dbReference>
<dbReference type="Pfam" id="PF01551">
    <property type="entry name" value="Peptidase_M23"/>
    <property type="match status" value="1"/>
</dbReference>
<protein>
    <submittedName>
        <fullName evidence="3">LysM peptidoglycan-binding domain-containing protein</fullName>
    </submittedName>
</protein>
<dbReference type="SUPFAM" id="SSF51261">
    <property type="entry name" value="Duplicated hybrid motif"/>
    <property type="match status" value="1"/>
</dbReference>
<keyword evidence="1" id="KW-0812">Transmembrane</keyword>